<organism evidence="2 3">
    <name type="scientific">Halobaculum saliterrae</name>
    <dbReference type="NCBI Taxonomy" id="2073113"/>
    <lineage>
        <taxon>Archaea</taxon>
        <taxon>Methanobacteriati</taxon>
        <taxon>Methanobacteriota</taxon>
        <taxon>Stenosarchaea group</taxon>
        <taxon>Halobacteria</taxon>
        <taxon>Halobacteriales</taxon>
        <taxon>Haloferacaceae</taxon>
        <taxon>Halobaculum</taxon>
    </lineage>
</organism>
<evidence type="ECO:0000313" key="2">
    <source>
        <dbReference type="EMBL" id="MXR40851.1"/>
    </source>
</evidence>
<dbReference type="Proteomes" id="UP000437065">
    <property type="component" value="Unassembled WGS sequence"/>
</dbReference>
<dbReference type="EMBL" id="WUUS01000003">
    <property type="protein sequence ID" value="MXR40851.1"/>
    <property type="molecule type" value="Genomic_DNA"/>
</dbReference>
<dbReference type="OrthoDB" id="280213at2157"/>
<name>A0A6B0SW10_9EURY</name>
<reference evidence="2 3" key="1">
    <citation type="submission" date="2019-12" db="EMBL/GenBank/DDBJ databases">
        <title>Isolation and characterization of three novel carbon monoxide-oxidizing members of Halobacteria from salione crusts and soils.</title>
        <authorList>
            <person name="Myers M.R."/>
            <person name="King G.M."/>
        </authorList>
    </citation>
    <scope>NUCLEOTIDE SEQUENCE [LARGE SCALE GENOMIC DNA]</scope>
    <source>
        <strain evidence="2 3">WSA2</strain>
    </source>
</reference>
<dbReference type="SUPFAM" id="SSF57802">
    <property type="entry name" value="Rubredoxin-like"/>
    <property type="match status" value="1"/>
</dbReference>
<dbReference type="AlphaFoldDB" id="A0A6B0SW10"/>
<evidence type="ECO:0000313" key="3">
    <source>
        <dbReference type="Proteomes" id="UP000437065"/>
    </source>
</evidence>
<feature type="domain" description="DUF7129" evidence="1">
    <location>
        <begin position="5"/>
        <end position="49"/>
    </location>
</feature>
<dbReference type="InterPro" id="IPR055553">
    <property type="entry name" value="DUF7129"/>
</dbReference>
<sequence length="49" mass="5272">MPTIDIDPYDASEGVFECLGCGTRTRAESHPGTCPECDGTVRNIAISRE</sequence>
<protein>
    <submittedName>
        <fullName evidence="2">Rubrerythrin-like domain-containing protein</fullName>
    </submittedName>
</protein>
<accession>A0A6B0SW10</accession>
<keyword evidence="3" id="KW-1185">Reference proteome</keyword>
<dbReference type="RefSeq" id="WP_159664404.1">
    <property type="nucleotide sequence ID" value="NZ_WUUS01000003.1"/>
</dbReference>
<evidence type="ECO:0000259" key="1">
    <source>
        <dbReference type="Pfam" id="PF23455"/>
    </source>
</evidence>
<comment type="caution">
    <text evidence="2">The sequence shown here is derived from an EMBL/GenBank/DDBJ whole genome shotgun (WGS) entry which is preliminary data.</text>
</comment>
<gene>
    <name evidence="2" type="ORF">GRX01_05785</name>
</gene>
<dbReference type="Pfam" id="PF23455">
    <property type="entry name" value="DUF7129"/>
    <property type="match status" value="1"/>
</dbReference>
<dbReference type="NCBIfam" id="NF033497">
    <property type="entry name" value="rubre_like_arch"/>
    <property type="match status" value="1"/>
</dbReference>
<proteinExistence type="predicted"/>